<dbReference type="OrthoDB" id="1752359at2759"/>
<proteinExistence type="predicted"/>
<dbReference type="AlphaFoldDB" id="A0A9Q1JEF2"/>
<sequence length="435" mass="49422">MDGPGAAVHNCVNYKAHQCHHKTVLAAAYYELLELPQAIFYAMLLNEAEKMGVLHGPRLWSLEVALRRPLPGAGGVRRAHLVLFLRTSMCCAHTFHWPTAAVKSGLPEIVQAMFYATLLSDMLELGAVHEYTIEKMRSVLVDLGWSAFEAWLRVFLHPQPRGGGYVPLGDHHSQLCAHLPSSQDGEDEVYSAYPVSRRAAGQGHNSHFPEPKAIAKLKRSALEKPYLLPAEYAFVIPELDATVNEPPAKCIAVYQAALNYSVCFPLHSVIREILNKYELAPAPIVPTSWHNICSFIVTCELRGLTYSTRAFGLVHTVQKAPKETGDLGWYCFNNRPGFMMDIEKKSKLKYWKYDFLFLRRESGYGDALDWNEGKPVRSPFWEPIVEEQRTARYFMFYIREDDRPRPIPRFMTQAIESVKGPEKRRSKSSDREPLN</sequence>
<accession>A0A9Q1JEF2</accession>
<reference evidence="2" key="1">
    <citation type="submission" date="2022-04" db="EMBL/GenBank/DDBJ databases">
        <title>Carnegiea gigantea Genome sequencing and assembly v2.</title>
        <authorList>
            <person name="Copetti D."/>
            <person name="Sanderson M.J."/>
            <person name="Burquez A."/>
            <person name="Wojciechowski M.F."/>
        </authorList>
    </citation>
    <scope>NUCLEOTIDE SEQUENCE</scope>
    <source>
        <strain evidence="2">SGP5-SGP5p</strain>
        <tissue evidence="2">Aerial part</tissue>
    </source>
</reference>
<keyword evidence="3" id="KW-1185">Reference proteome</keyword>
<feature type="compositionally biased region" description="Basic and acidic residues" evidence="1">
    <location>
        <begin position="419"/>
        <end position="435"/>
    </location>
</feature>
<dbReference type="EMBL" id="JAKOGI010004051">
    <property type="protein sequence ID" value="KAJ8419987.1"/>
    <property type="molecule type" value="Genomic_DNA"/>
</dbReference>
<gene>
    <name evidence="2" type="ORF">Cgig2_025350</name>
</gene>
<name>A0A9Q1JEF2_9CARY</name>
<dbReference type="Proteomes" id="UP001153076">
    <property type="component" value="Unassembled WGS sequence"/>
</dbReference>
<organism evidence="2 3">
    <name type="scientific">Carnegiea gigantea</name>
    <dbReference type="NCBI Taxonomy" id="171969"/>
    <lineage>
        <taxon>Eukaryota</taxon>
        <taxon>Viridiplantae</taxon>
        <taxon>Streptophyta</taxon>
        <taxon>Embryophyta</taxon>
        <taxon>Tracheophyta</taxon>
        <taxon>Spermatophyta</taxon>
        <taxon>Magnoliopsida</taxon>
        <taxon>eudicotyledons</taxon>
        <taxon>Gunneridae</taxon>
        <taxon>Pentapetalae</taxon>
        <taxon>Caryophyllales</taxon>
        <taxon>Cactineae</taxon>
        <taxon>Cactaceae</taxon>
        <taxon>Cactoideae</taxon>
        <taxon>Echinocereeae</taxon>
        <taxon>Carnegiea</taxon>
    </lineage>
</organism>
<evidence type="ECO:0000313" key="3">
    <source>
        <dbReference type="Proteomes" id="UP001153076"/>
    </source>
</evidence>
<comment type="caution">
    <text evidence="2">The sequence shown here is derived from an EMBL/GenBank/DDBJ whole genome shotgun (WGS) entry which is preliminary data.</text>
</comment>
<evidence type="ECO:0000313" key="2">
    <source>
        <dbReference type="EMBL" id="KAJ8419987.1"/>
    </source>
</evidence>
<feature type="region of interest" description="Disordered" evidence="1">
    <location>
        <begin position="412"/>
        <end position="435"/>
    </location>
</feature>
<protein>
    <submittedName>
        <fullName evidence="2">Uncharacterized protein</fullName>
    </submittedName>
</protein>
<evidence type="ECO:0000256" key="1">
    <source>
        <dbReference type="SAM" id="MobiDB-lite"/>
    </source>
</evidence>